<accession>A0A1H5TZ16</accession>
<dbReference type="EMBL" id="FNUV01000003">
    <property type="protein sequence ID" value="SEF68075.1"/>
    <property type="molecule type" value="Genomic_DNA"/>
</dbReference>
<gene>
    <name evidence="2" type="ORF">SAMN05216354_1143</name>
</gene>
<sequence>MKQLFATLLMMLFASTVSASQVGVYCMMAAEGTEVYSDNNIRLKIVLTTDGTALLEISNLTSKIIYVDQGRSFSWVNGMSRPLDISPFYENRLQAIAPHGTTPIYVWEHLPLLLNPDMIYIGKPSEWFSKRCKGKFLDTGRKFTKGTKRRYTRNRTPLLLGADIQYSFKELGEPETRATVSDYVETIRIDSRNYVSKYGRLQQTNMFSKPCFAFRSGKSTGTILGECLSVAAVAGVVLICTAATPDEPDFDW</sequence>
<feature type="signal peptide" evidence="1">
    <location>
        <begin position="1"/>
        <end position="19"/>
    </location>
</feature>
<dbReference type="AlphaFoldDB" id="A0A1H5TZ16"/>
<proteinExistence type="predicted"/>
<reference evidence="2 3" key="1">
    <citation type="submission" date="2016-10" db="EMBL/GenBank/DDBJ databases">
        <authorList>
            <person name="de Groot N.N."/>
        </authorList>
    </citation>
    <scope>NUCLEOTIDE SEQUENCE [LARGE SCALE GENOMIC DNA]</scope>
    <source>
        <strain evidence="2 3">AR32</strain>
    </source>
</reference>
<evidence type="ECO:0000313" key="2">
    <source>
        <dbReference type="EMBL" id="SEF68075.1"/>
    </source>
</evidence>
<dbReference type="RefSeq" id="WP_146063103.1">
    <property type="nucleotide sequence ID" value="NZ_FNUV01000003.1"/>
</dbReference>
<dbReference type="Proteomes" id="UP000236735">
    <property type="component" value="Unassembled WGS sequence"/>
</dbReference>
<keyword evidence="1" id="KW-0732">Signal</keyword>
<evidence type="ECO:0000313" key="3">
    <source>
        <dbReference type="Proteomes" id="UP000236735"/>
    </source>
</evidence>
<feature type="chain" id="PRO_5009285604" evidence="1">
    <location>
        <begin position="20"/>
        <end position="252"/>
    </location>
</feature>
<organism evidence="2 3">
    <name type="scientific">Xylanibacter ruminicola</name>
    <name type="common">Prevotella ruminicola</name>
    <dbReference type="NCBI Taxonomy" id="839"/>
    <lineage>
        <taxon>Bacteria</taxon>
        <taxon>Pseudomonadati</taxon>
        <taxon>Bacteroidota</taxon>
        <taxon>Bacteroidia</taxon>
        <taxon>Bacteroidales</taxon>
        <taxon>Prevotellaceae</taxon>
        <taxon>Xylanibacter</taxon>
    </lineage>
</organism>
<evidence type="ECO:0000256" key="1">
    <source>
        <dbReference type="SAM" id="SignalP"/>
    </source>
</evidence>
<protein>
    <submittedName>
        <fullName evidence="2">Uncharacterized protein</fullName>
    </submittedName>
</protein>
<name>A0A1H5TZ16_XYLRU</name>